<evidence type="ECO:0000256" key="8">
    <source>
        <dbReference type="PIRSR" id="PIRSR000170-1"/>
    </source>
</evidence>
<keyword evidence="7 9" id="KW-0472">Membrane</keyword>
<feature type="binding site" description="axial binding residue" evidence="8">
    <location>
        <position position="29"/>
    </location>
    <ligand>
        <name>heme</name>
        <dbReference type="ChEBI" id="CHEBI:30413"/>
    </ligand>
    <ligandPart>
        <name>Fe</name>
        <dbReference type="ChEBI" id="CHEBI:18248"/>
    </ligandPart>
</feature>
<evidence type="ECO:0000313" key="10">
    <source>
        <dbReference type="EMBL" id="CRK82245.1"/>
    </source>
</evidence>
<dbReference type="OrthoDB" id="9789209at2"/>
<keyword evidence="2 8" id="KW-0349">Heme</keyword>
<feature type="transmembrane region" description="Helical" evidence="9">
    <location>
        <begin position="98"/>
        <end position="116"/>
    </location>
</feature>
<accession>A0A0U1NW86</accession>
<dbReference type="PIRSF" id="PIRSF000170">
    <property type="entry name" value="Succ_dh_cyt_b558"/>
    <property type="match status" value="1"/>
</dbReference>
<dbReference type="CDD" id="cd03497">
    <property type="entry name" value="SQR_TypeB_1_TM"/>
    <property type="match status" value="1"/>
</dbReference>
<dbReference type="Proteomes" id="UP000199087">
    <property type="component" value="Unassembled WGS sequence"/>
</dbReference>
<keyword evidence="4 8" id="KW-0479">Metal-binding</keyword>
<feature type="binding site" description="axial binding residue" evidence="8">
    <location>
        <position position="71"/>
    </location>
    <ligand>
        <name>heme</name>
        <dbReference type="ChEBI" id="CHEBI:30413"/>
    </ligand>
    <ligandPart>
        <name>Fe</name>
        <dbReference type="ChEBI" id="CHEBI:18248"/>
    </ligandPart>
</feature>
<evidence type="ECO:0000256" key="3">
    <source>
        <dbReference type="ARBA" id="ARBA00022692"/>
    </source>
</evidence>
<comment type="subcellular location">
    <subcellularLocation>
        <location evidence="1">Membrane</location>
    </subcellularLocation>
</comment>
<keyword evidence="3 9" id="KW-0812">Transmembrane</keyword>
<keyword evidence="5 9" id="KW-1133">Transmembrane helix</keyword>
<evidence type="ECO:0000256" key="2">
    <source>
        <dbReference type="ARBA" id="ARBA00022617"/>
    </source>
</evidence>
<dbReference type="AlphaFoldDB" id="A0A0U1NW86"/>
<dbReference type="EMBL" id="CVRB01000002">
    <property type="protein sequence ID" value="CRK82245.1"/>
    <property type="molecule type" value="Genomic_DNA"/>
</dbReference>
<reference evidence="11" key="1">
    <citation type="submission" date="2015-05" db="EMBL/GenBank/DDBJ databases">
        <authorList>
            <person name="Urmite Genomes"/>
        </authorList>
    </citation>
    <scope>NUCLEOTIDE SEQUENCE [LARGE SCALE GENOMIC DNA]</scope>
    <source>
        <strain evidence="11">LF1</strain>
    </source>
</reference>
<dbReference type="STRING" id="1499688.BN000_02167"/>
<evidence type="ECO:0000256" key="5">
    <source>
        <dbReference type="ARBA" id="ARBA00022989"/>
    </source>
</evidence>
<dbReference type="InterPro" id="IPR016002">
    <property type="entry name" value="Succ_DH_cyt_b558_Firmicute"/>
</dbReference>
<dbReference type="GO" id="GO:0046872">
    <property type="term" value="F:metal ion binding"/>
    <property type="evidence" value="ECO:0007669"/>
    <property type="project" value="UniProtKB-KW"/>
</dbReference>
<dbReference type="NCBIfam" id="TIGR02046">
    <property type="entry name" value="sdhC_b558_fam"/>
    <property type="match status" value="1"/>
</dbReference>
<evidence type="ECO:0000313" key="11">
    <source>
        <dbReference type="Proteomes" id="UP000199087"/>
    </source>
</evidence>
<evidence type="ECO:0000256" key="6">
    <source>
        <dbReference type="ARBA" id="ARBA00023004"/>
    </source>
</evidence>
<feature type="transmembrane region" description="Helical" evidence="9">
    <location>
        <begin position="57"/>
        <end position="77"/>
    </location>
</feature>
<dbReference type="SUPFAM" id="SSF81343">
    <property type="entry name" value="Fumarate reductase respiratory complex transmembrane subunits"/>
    <property type="match status" value="1"/>
</dbReference>
<protein>
    <submittedName>
        <fullName evidence="10">Succinate dehydrogenase (Or fumarate reductase) cytochrome b subunit, b558 family</fullName>
    </submittedName>
</protein>
<dbReference type="GO" id="GO:0016020">
    <property type="term" value="C:membrane"/>
    <property type="evidence" value="ECO:0007669"/>
    <property type="project" value="UniProtKB-SubCell"/>
</dbReference>
<dbReference type="InterPro" id="IPR011138">
    <property type="entry name" value="Cytochrome_b-558"/>
</dbReference>
<proteinExistence type="predicted"/>
<dbReference type="InterPro" id="IPR034804">
    <property type="entry name" value="SQR/QFR_C/D"/>
</dbReference>
<dbReference type="Pfam" id="PF01127">
    <property type="entry name" value="Sdh_cyt"/>
    <property type="match status" value="1"/>
</dbReference>
<name>A0A0U1NW86_9BACI</name>
<feature type="binding site" description="axial binding residue" evidence="8">
    <location>
        <position position="114"/>
    </location>
    <ligand>
        <name>heme</name>
        <dbReference type="ChEBI" id="CHEBI:30413"/>
    </ligand>
    <ligandPart>
        <name>Fe</name>
        <dbReference type="ChEBI" id="CHEBI:18248"/>
    </ligandPart>
</feature>
<feature type="transmembrane region" description="Helical" evidence="9">
    <location>
        <begin position="16"/>
        <end position="37"/>
    </location>
</feature>
<keyword evidence="11" id="KW-1185">Reference proteome</keyword>
<evidence type="ECO:0000256" key="1">
    <source>
        <dbReference type="ARBA" id="ARBA00004370"/>
    </source>
</evidence>
<feature type="transmembrane region" description="Helical" evidence="9">
    <location>
        <begin position="183"/>
        <end position="203"/>
    </location>
</feature>
<dbReference type="Gene3D" id="1.20.1300.10">
    <property type="entry name" value="Fumarate reductase/succinate dehydrogenase, transmembrane subunit"/>
    <property type="match status" value="1"/>
</dbReference>
<evidence type="ECO:0000256" key="9">
    <source>
        <dbReference type="SAM" id="Phobius"/>
    </source>
</evidence>
<evidence type="ECO:0000256" key="7">
    <source>
        <dbReference type="ARBA" id="ARBA00023136"/>
    </source>
</evidence>
<organism evidence="10 11">
    <name type="scientific">Neobacillus massiliamazoniensis</name>
    <dbReference type="NCBI Taxonomy" id="1499688"/>
    <lineage>
        <taxon>Bacteria</taxon>
        <taxon>Bacillati</taxon>
        <taxon>Bacillota</taxon>
        <taxon>Bacilli</taxon>
        <taxon>Bacillales</taxon>
        <taxon>Bacillaceae</taxon>
        <taxon>Neobacillus</taxon>
    </lineage>
</organism>
<keyword evidence="6 8" id="KW-0408">Iron</keyword>
<gene>
    <name evidence="10" type="ORF">BN000_02167</name>
</gene>
<dbReference type="InterPro" id="IPR000701">
    <property type="entry name" value="SuccDH_FuR_B_TM-su"/>
</dbReference>
<dbReference type="RefSeq" id="WP_090634069.1">
    <property type="nucleotide sequence ID" value="NZ_CVRB01000002.1"/>
</dbReference>
<feature type="binding site" description="axial binding residue" evidence="8">
    <location>
        <position position="157"/>
    </location>
    <ligand>
        <name>heme</name>
        <dbReference type="ChEBI" id="CHEBI:30413"/>
    </ligand>
    <ligandPart>
        <name>Fe</name>
        <dbReference type="ChEBI" id="CHEBI:18248"/>
    </ligandPart>
</feature>
<evidence type="ECO:0000256" key="4">
    <source>
        <dbReference type="ARBA" id="ARBA00022723"/>
    </source>
</evidence>
<sequence length="204" mass="23339">MGLGNNQHFYRKLHSLSGIIPVGVFMTVHLCVNYSAVWGVESYNKAANFMVNLPFKYFLEMFVIFIPLLFHGIYGLFIARQAKNNVGSYRYPRNWKFFFQRITGLLAFAFIIWHVWETKVQVEFNGVEANYNLIAGIVHNSIGLTLYIIGILSCVYHFVNGIWTFLITWGITASPKSQKVTEYIAIGLFFILAFVGIRAILAFA</sequence>
<feature type="transmembrane region" description="Helical" evidence="9">
    <location>
        <begin position="146"/>
        <end position="171"/>
    </location>
</feature>